<dbReference type="PANTHER" id="PTHR43384">
    <property type="entry name" value="SEPTUM SITE-DETERMINING PROTEIN MIND HOMOLOG, CHLOROPLASTIC-RELATED"/>
    <property type="match status" value="1"/>
</dbReference>
<dbReference type="EMBL" id="BOMN01000041">
    <property type="protein sequence ID" value="GIE20434.1"/>
    <property type="molecule type" value="Genomic_DNA"/>
</dbReference>
<feature type="domain" description="CobQ/CobB/MinD/ParA nucleotide binding" evidence="2">
    <location>
        <begin position="18"/>
        <end position="235"/>
    </location>
</feature>
<dbReference type="InterPro" id="IPR027417">
    <property type="entry name" value="P-loop_NTPase"/>
</dbReference>
<organism evidence="3 4">
    <name type="scientific">Winogradskya humida</name>
    <dbReference type="NCBI Taxonomy" id="113566"/>
    <lineage>
        <taxon>Bacteria</taxon>
        <taxon>Bacillati</taxon>
        <taxon>Actinomycetota</taxon>
        <taxon>Actinomycetes</taxon>
        <taxon>Micromonosporales</taxon>
        <taxon>Micromonosporaceae</taxon>
        <taxon>Winogradskya</taxon>
    </lineage>
</organism>
<feature type="transmembrane region" description="Helical" evidence="1">
    <location>
        <begin position="296"/>
        <end position="316"/>
    </location>
</feature>
<dbReference type="InterPro" id="IPR050625">
    <property type="entry name" value="ParA/MinD_ATPase"/>
</dbReference>
<accession>A0ABQ3ZPB8</accession>
<keyword evidence="1" id="KW-1133">Transmembrane helix</keyword>
<gene>
    <name evidence="3" type="ORF">Ahu01nite_035360</name>
</gene>
<dbReference type="Pfam" id="PF01656">
    <property type="entry name" value="CbiA"/>
    <property type="match status" value="1"/>
</dbReference>
<dbReference type="Proteomes" id="UP000603200">
    <property type="component" value="Unassembled WGS sequence"/>
</dbReference>
<dbReference type="PANTHER" id="PTHR43384:SF10">
    <property type="entry name" value="ATPASE INVOLVED IN CHROMOSOME PARTITIONING, PARA_MIND FAMILY"/>
    <property type="match status" value="1"/>
</dbReference>
<sequence>MTELGRYRSSAELPRGMAFVSGKGGSGKTLIAAEVASILSRYHEVCLVDADVGTAGLSYYLGLKYVRNIRKGLSDLLLRPSPEPPAAYVQPIIGRSARSDFFESVSLLPLGDHRRITRALRDNHERPNFAFRISSVVEQLMVENPLVVVDCRGGIDDESIAVCQAVDDIFLIVESDTTSFQASRHLVDTLSDLDLVHKLRGFIINKVYSNPEAVIRAGAGDFGSQFLVAIPFDFAATRSFLIGDLPGQGSAFAVHVQEALSKAYPEVVPRPTGQVWSEKDYDGLDTVAPESSRGGILLSVLLVTLATVMLLSEVFGTGLGLLQLRLGLTAMVLLGVAAGAEPSRRAVGWLIGRYLKAFSPRRADRTAHR</sequence>
<keyword evidence="1" id="KW-0812">Transmembrane</keyword>
<name>A0ABQ3ZPB8_9ACTN</name>
<reference evidence="3 4" key="1">
    <citation type="submission" date="2021-01" db="EMBL/GenBank/DDBJ databases">
        <title>Whole genome shotgun sequence of Actinoplanes humidus NBRC 14915.</title>
        <authorList>
            <person name="Komaki H."/>
            <person name="Tamura T."/>
        </authorList>
    </citation>
    <scope>NUCLEOTIDE SEQUENCE [LARGE SCALE GENOMIC DNA]</scope>
    <source>
        <strain evidence="3 4">NBRC 14915</strain>
    </source>
</reference>
<proteinExistence type="predicted"/>
<protein>
    <recommendedName>
        <fullName evidence="2">CobQ/CobB/MinD/ParA nucleotide binding domain-containing protein</fullName>
    </recommendedName>
</protein>
<comment type="caution">
    <text evidence="3">The sequence shown here is derived from an EMBL/GenBank/DDBJ whole genome shotgun (WGS) entry which is preliminary data.</text>
</comment>
<dbReference type="InterPro" id="IPR002586">
    <property type="entry name" value="CobQ/CobB/MinD/ParA_Nub-bd_dom"/>
</dbReference>
<evidence type="ECO:0000259" key="2">
    <source>
        <dbReference type="Pfam" id="PF01656"/>
    </source>
</evidence>
<evidence type="ECO:0000313" key="3">
    <source>
        <dbReference type="EMBL" id="GIE20434.1"/>
    </source>
</evidence>
<dbReference type="SUPFAM" id="SSF52540">
    <property type="entry name" value="P-loop containing nucleoside triphosphate hydrolases"/>
    <property type="match status" value="1"/>
</dbReference>
<dbReference type="Gene3D" id="3.40.50.300">
    <property type="entry name" value="P-loop containing nucleotide triphosphate hydrolases"/>
    <property type="match status" value="1"/>
</dbReference>
<keyword evidence="1" id="KW-0472">Membrane</keyword>
<evidence type="ECO:0000256" key="1">
    <source>
        <dbReference type="SAM" id="Phobius"/>
    </source>
</evidence>
<keyword evidence="4" id="KW-1185">Reference proteome</keyword>
<dbReference type="RefSeq" id="WP_203837604.1">
    <property type="nucleotide sequence ID" value="NZ_BAAATV010000008.1"/>
</dbReference>
<evidence type="ECO:0000313" key="4">
    <source>
        <dbReference type="Proteomes" id="UP000603200"/>
    </source>
</evidence>